<keyword evidence="1" id="KW-0812">Transmembrane</keyword>
<dbReference type="EMBL" id="CAEQ01002700">
    <property type="protein sequence ID" value="CCD17396.1"/>
    <property type="molecule type" value="Genomic_DNA"/>
</dbReference>
<reference evidence="3" key="1">
    <citation type="submission" date="2011-07" db="EMBL/GenBank/DDBJ databases">
        <title>Divergent evolution of antigenic variation in African trypanosomes.</title>
        <authorList>
            <person name="Jackson A.P."/>
            <person name="Berry A."/>
            <person name="Allison H.C."/>
            <person name="Burton P."/>
            <person name="Anderson J."/>
            <person name="Aslett M."/>
            <person name="Brown R."/>
            <person name="Corton N."/>
            <person name="Harris D."/>
            <person name="Hauser H."/>
            <person name="Gamble J."/>
            <person name="Gilderthorp R."/>
            <person name="McQuillan J."/>
            <person name="Quail M.A."/>
            <person name="Sanders M."/>
            <person name="Van Tonder A."/>
            <person name="Ginger M.L."/>
            <person name="Donelson J.E."/>
            <person name="Field M.C."/>
            <person name="Barry J.D."/>
            <person name="Berriman M."/>
            <person name="Hertz-Fowler C."/>
        </authorList>
    </citation>
    <scope>NUCLEOTIDE SEQUENCE [LARGE SCALE GENOMIC DNA]</scope>
    <source>
        <strain evidence="3">IL3000</strain>
    </source>
</reference>
<sequence length="135" mass="15498">MRINVVVQLQRSLACLCLRCLASSFCVGFLCSLFRFMFAIWTIIRQCIFVDVVMAQLIGQTCIIGHRLIIYEQHVQAVEVMGTRSSMVESLPDDRWQRYIQYNLCAAQFNGICGPLMGIHKFLFRRRGTRTGIDA</sequence>
<evidence type="ECO:0000313" key="2">
    <source>
        <dbReference type="EMBL" id="CCD17396.1"/>
    </source>
</evidence>
<keyword evidence="1" id="KW-0472">Membrane</keyword>
<name>F9WJ92_TRYCI</name>
<dbReference type="AlphaFoldDB" id="F9WJ92"/>
<protein>
    <submittedName>
        <fullName evidence="2">Uncharacterized protein</fullName>
    </submittedName>
</protein>
<organism evidence="2 3">
    <name type="scientific">Trypanosoma congolense (strain IL3000)</name>
    <dbReference type="NCBI Taxonomy" id="1068625"/>
    <lineage>
        <taxon>Eukaryota</taxon>
        <taxon>Discoba</taxon>
        <taxon>Euglenozoa</taxon>
        <taxon>Kinetoplastea</taxon>
        <taxon>Metakinetoplastina</taxon>
        <taxon>Trypanosomatida</taxon>
        <taxon>Trypanosomatidae</taxon>
        <taxon>Trypanosoma</taxon>
        <taxon>Nannomonas</taxon>
    </lineage>
</organism>
<evidence type="ECO:0000313" key="3">
    <source>
        <dbReference type="Proteomes" id="UP000000702"/>
    </source>
</evidence>
<proteinExistence type="predicted"/>
<accession>F9WJ92</accession>
<comment type="caution">
    <text evidence="2">The sequence shown here is derived from an EMBL/GenBank/DDBJ whole genome shotgun (WGS) entry which is preliminary data.</text>
</comment>
<keyword evidence="3" id="KW-1185">Reference proteome</keyword>
<keyword evidence="1" id="KW-1133">Transmembrane helix</keyword>
<reference evidence="2 3" key="2">
    <citation type="journal article" date="2012" name="Proc. Natl. Acad. Sci. U.S.A.">
        <title>Antigenic diversity is generated by distinct evolutionary mechanisms in African trypanosome species.</title>
        <authorList>
            <person name="Jackson A.P."/>
            <person name="Berry A."/>
            <person name="Aslett M."/>
            <person name="Allison H.C."/>
            <person name="Burton P."/>
            <person name="Vavrova-Anderson J."/>
            <person name="Brown R."/>
            <person name="Browne H."/>
            <person name="Corton N."/>
            <person name="Hauser H."/>
            <person name="Gamble J."/>
            <person name="Gilderthorp R."/>
            <person name="Marcello L."/>
            <person name="McQuillan J."/>
            <person name="Otto T.D."/>
            <person name="Quail M.A."/>
            <person name="Sanders M.J."/>
            <person name="van Tonder A."/>
            <person name="Ginger M.L."/>
            <person name="Field M.C."/>
            <person name="Barry J.D."/>
            <person name="Hertz-Fowler C."/>
            <person name="Berriman M."/>
        </authorList>
    </citation>
    <scope>NUCLEOTIDE SEQUENCE [LARGE SCALE GENOMIC DNA]</scope>
    <source>
        <strain evidence="2 3">IL3000</strain>
    </source>
</reference>
<feature type="transmembrane region" description="Helical" evidence="1">
    <location>
        <begin position="21"/>
        <end position="44"/>
    </location>
</feature>
<evidence type="ECO:0000256" key="1">
    <source>
        <dbReference type="SAM" id="Phobius"/>
    </source>
</evidence>
<gene>
    <name evidence="2" type="ORF">TCIL3000_0_22170</name>
</gene>
<dbReference type="Proteomes" id="UP000000702">
    <property type="component" value="Unassembled WGS sequence"/>
</dbReference>